<reference evidence="2" key="1">
    <citation type="submission" date="2020-02" db="EMBL/GenBank/DDBJ databases">
        <authorList>
            <person name="Meier V. D."/>
        </authorList>
    </citation>
    <scope>NUCLEOTIDE SEQUENCE</scope>
    <source>
        <strain evidence="2">AVDCRST_MAG01</strain>
    </source>
</reference>
<sequence>AAGGGPVGPESVVGRGLHRERPLARAGEDTDGPRTSAGPRGRVGGV</sequence>
<gene>
    <name evidence="2" type="ORF">AVDCRST_MAG01-01-4888</name>
</gene>
<proteinExistence type="predicted"/>
<evidence type="ECO:0000256" key="1">
    <source>
        <dbReference type="SAM" id="MobiDB-lite"/>
    </source>
</evidence>
<feature type="region of interest" description="Disordered" evidence="1">
    <location>
        <begin position="1"/>
        <end position="46"/>
    </location>
</feature>
<organism evidence="2">
    <name type="scientific">uncultured Rubrobacteraceae bacterium</name>
    <dbReference type="NCBI Taxonomy" id="349277"/>
    <lineage>
        <taxon>Bacteria</taxon>
        <taxon>Bacillati</taxon>
        <taxon>Actinomycetota</taxon>
        <taxon>Rubrobacteria</taxon>
        <taxon>Rubrobacterales</taxon>
        <taxon>Rubrobacteraceae</taxon>
        <taxon>environmental samples</taxon>
    </lineage>
</organism>
<dbReference type="AlphaFoldDB" id="A0A6J4R2J4"/>
<feature type="non-terminal residue" evidence="2">
    <location>
        <position position="1"/>
    </location>
</feature>
<accession>A0A6J4R2J4</accession>
<evidence type="ECO:0000313" key="2">
    <source>
        <dbReference type="EMBL" id="CAA9453654.1"/>
    </source>
</evidence>
<feature type="compositionally biased region" description="Basic and acidic residues" evidence="1">
    <location>
        <begin position="17"/>
        <end position="32"/>
    </location>
</feature>
<dbReference type="EMBL" id="CADCUW010000636">
    <property type="protein sequence ID" value="CAA9453654.1"/>
    <property type="molecule type" value="Genomic_DNA"/>
</dbReference>
<name>A0A6J4R2J4_9ACTN</name>
<feature type="non-terminal residue" evidence="2">
    <location>
        <position position="46"/>
    </location>
</feature>
<protein>
    <submittedName>
        <fullName evidence="2">Uncharacterized protein</fullName>
    </submittedName>
</protein>